<comment type="caution">
    <text evidence="1">The sequence shown here is derived from an EMBL/GenBank/DDBJ whole genome shotgun (WGS) entry which is preliminary data.</text>
</comment>
<proteinExistence type="predicted"/>
<accession>A0ACA9RMQ9</accession>
<dbReference type="Proteomes" id="UP000789366">
    <property type="component" value="Unassembled WGS sequence"/>
</dbReference>
<organism evidence="1 2">
    <name type="scientific">Cetraspora pellucida</name>
    <dbReference type="NCBI Taxonomy" id="1433469"/>
    <lineage>
        <taxon>Eukaryota</taxon>
        <taxon>Fungi</taxon>
        <taxon>Fungi incertae sedis</taxon>
        <taxon>Mucoromycota</taxon>
        <taxon>Glomeromycotina</taxon>
        <taxon>Glomeromycetes</taxon>
        <taxon>Diversisporales</taxon>
        <taxon>Gigasporaceae</taxon>
        <taxon>Cetraspora</taxon>
    </lineage>
</organism>
<sequence length="43" mass="4894">VNSTITADANDLPAQEIQINEFLLTWHLRLSLKVITTKLDLIM</sequence>
<feature type="non-terminal residue" evidence="1">
    <location>
        <position position="43"/>
    </location>
</feature>
<protein>
    <submittedName>
        <fullName evidence="1">13919_t:CDS:1</fullName>
    </submittedName>
</protein>
<name>A0ACA9RMQ9_9GLOM</name>
<evidence type="ECO:0000313" key="1">
    <source>
        <dbReference type="EMBL" id="CAG8799762.1"/>
    </source>
</evidence>
<reference evidence="1" key="1">
    <citation type="submission" date="2021-06" db="EMBL/GenBank/DDBJ databases">
        <authorList>
            <person name="Kallberg Y."/>
            <person name="Tangrot J."/>
            <person name="Rosling A."/>
        </authorList>
    </citation>
    <scope>NUCLEOTIDE SEQUENCE</scope>
    <source>
        <strain evidence="1">28 12/20/2015</strain>
    </source>
</reference>
<feature type="non-terminal residue" evidence="1">
    <location>
        <position position="1"/>
    </location>
</feature>
<keyword evidence="2" id="KW-1185">Reference proteome</keyword>
<gene>
    <name evidence="1" type="ORF">SPELUC_LOCUS17962</name>
</gene>
<dbReference type="EMBL" id="CAJVPW010078597">
    <property type="protein sequence ID" value="CAG8799762.1"/>
    <property type="molecule type" value="Genomic_DNA"/>
</dbReference>
<evidence type="ECO:0000313" key="2">
    <source>
        <dbReference type="Proteomes" id="UP000789366"/>
    </source>
</evidence>